<proteinExistence type="predicted"/>
<dbReference type="NCBIfam" id="TIGR01902">
    <property type="entry name" value="dapE-lys-deAc"/>
    <property type="match status" value="1"/>
</dbReference>
<evidence type="ECO:0000256" key="4">
    <source>
        <dbReference type="ARBA" id="ARBA00022801"/>
    </source>
</evidence>
<organism evidence="8 9">
    <name type="scientific">Aminomonas paucivorans DSM 12260</name>
    <dbReference type="NCBI Taxonomy" id="584708"/>
    <lineage>
        <taxon>Bacteria</taxon>
        <taxon>Thermotogati</taxon>
        <taxon>Synergistota</taxon>
        <taxon>Synergistia</taxon>
        <taxon>Synergistales</taxon>
        <taxon>Synergistaceae</taxon>
        <taxon>Aminomonas</taxon>
    </lineage>
</organism>
<dbReference type="InterPro" id="IPR010175">
    <property type="entry name" value="LysK"/>
</dbReference>
<evidence type="ECO:0000313" key="8">
    <source>
        <dbReference type="EMBL" id="EFQ22926.1"/>
    </source>
</evidence>
<keyword evidence="9" id="KW-1185">Reference proteome</keyword>
<keyword evidence="4" id="KW-0378">Hydrolase</keyword>
<dbReference type="GO" id="GO:0008270">
    <property type="term" value="F:zinc ion binding"/>
    <property type="evidence" value="ECO:0007669"/>
    <property type="project" value="InterPro"/>
</dbReference>
<dbReference type="OrthoDB" id="9792335at2"/>
<evidence type="ECO:0000256" key="5">
    <source>
        <dbReference type="ARBA" id="ARBA00022833"/>
    </source>
</evidence>
<dbReference type="PROSITE" id="PS00758">
    <property type="entry name" value="ARGE_DAPE_CPG2_1"/>
    <property type="match status" value="1"/>
</dbReference>
<dbReference type="Pfam" id="PF01546">
    <property type="entry name" value="Peptidase_M20"/>
    <property type="match status" value="1"/>
</dbReference>
<protein>
    <submittedName>
        <fullName evidence="8">N-acetyl-ornithine/N-acetyl-lysine deacetylase</fullName>
    </submittedName>
</protein>
<dbReference type="AlphaFoldDB" id="E3CZZ4"/>
<accession>E3CZZ4</accession>
<keyword evidence="3" id="KW-0479">Metal-binding</keyword>
<keyword evidence="5" id="KW-0862">Zinc</keyword>
<gene>
    <name evidence="8" type="ORF">Apau_0492</name>
</gene>
<keyword evidence="7" id="KW-0170">Cobalt</keyword>
<evidence type="ECO:0000256" key="1">
    <source>
        <dbReference type="ARBA" id="ARBA00022490"/>
    </source>
</evidence>
<dbReference type="eggNOG" id="COG0624">
    <property type="taxonomic scope" value="Bacteria"/>
</dbReference>
<reference evidence="8 9" key="1">
    <citation type="journal article" date="2010" name="Stand. Genomic Sci.">
        <title>Non-contiguous finished genome sequence of Aminomonas paucivorans type strain (GLU-3).</title>
        <authorList>
            <person name="Pitluck S."/>
            <person name="Yasawong M."/>
            <person name="Held B."/>
            <person name="Lapidus A."/>
            <person name="Nolan M."/>
            <person name="Copeland A."/>
            <person name="Lucas S."/>
            <person name="Del Rio T.G."/>
            <person name="Tice H."/>
            <person name="Cheng J.F."/>
            <person name="Chertkov O."/>
            <person name="Goodwin L."/>
            <person name="Tapia R."/>
            <person name="Han C."/>
            <person name="Liolios K."/>
            <person name="Ivanova N."/>
            <person name="Mavromatis K."/>
            <person name="Ovchinnikova G."/>
            <person name="Pati A."/>
            <person name="Chen A."/>
            <person name="Palaniappan K."/>
            <person name="Land M."/>
            <person name="Hauser L."/>
            <person name="Chang Y.J."/>
            <person name="Jeffries C.D."/>
            <person name="Pukall R."/>
            <person name="Spring S."/>
            <person name="Rohde M."/>
            <person name="Sikorski J."/>
            <person name="Goker M."/>
            <person name="Woyke T."/>
            <person name="Bristow J."/>
            <person name="Eisen J.A."/>
            <person name="Markowitz V."/>
            <person name="Hugenholtz P."/>
            <person name="Kyrpides N.C."/>
            <person name="Klenk H.P."/>
        </authorList>
    </citation>
    <scope>NUCLEOTIDE SEQUENCE [LARGE SCALE GENOMIC DNA]</scope>
    <source>
        <strain evidence="8 9">DSM 12260</strain>
    </source>
</reference>
<evidence type="ECO:0000256" key="6">
    <source>
        <dbReference type="ARBA" id="ARBA00023154"/>
    </source>
</evidence>
<dbReference type="EMBL" id="CM001022">
    <property type="protein sequence ID" value="EFQ22926.1"/>
    <property type="molecule type" value="Genomic_DNA"/>
</dbReference>
<keyword evidence="1" id="KW-0963">Cytoplasm</keyword>
<dbReference type="SUPFAM" id="SSF53187">
    <property type="entry name" value="Zn-dependent exopeptidases"/>
    <property type="match status" value="1"/>
</dbReference>
<evidence type="ECO:0000256" key="7">
    <source>
        <dbReference type="ARBA" id="ARBA00023285"/>
    </source>
</evidence>
<dbReference type="HOGENOM" id="CLU_021802_2_0_0"/>
<sequence>MTREERLLADLVGVPSPSGEEGAAAATLCDLLPRFGWEEATVDEAGSVVARRGSGGRELLLLGHLDTVPGGPEVRLEGEVLWGRGSVDAKGPLCALGVSGGRIPLPPGWRVTLVAASGEEADSRGTRHRLPLHAPAACLVGEPTGTDGVALSYRGRVLLSLEGEDGGAHRSGDPGPLAAAVRAAAAILEEAEAREGHSGAVLGMEGHEAGRRTARVDLDLRLPLGASVAGCLEWAAEVAARRGLTLRVRDAVEPHGVDRLDPAVQALRVAVRGEGMTPRLLAKQGTADFNLAAAWGCPLAVYGPGDSRMDHTSEERLDLGEYRRALGVLDRALPLLMDRA</sequence>
<dbReference type="PANTHER" id="PTHR43808">
    <property type="entry name" value="ACETYLORNITHINE DEACETYLASE"/>
    <property type="match status" value="1"/>
</dbReference>
<dbReference type="PANTHER" id="PTHR43808:SF28">
    <property type="entry name" value="[LYSW]-LYSINE_[LYSW]-ORNITHINE HYDROLASE"/>
    <property type="match status" value="1"/>
</dbReference>
<evidence type="ECO:0000256" key="3">
    <source>
        <dbReference type="ARBA" id="ARBA00022723"/>
    </source>
</evidence>
<dbReference type="PaxDb" id="584708-Apau_0492"/>
<dbReference type="GO" id="GO:0050897">
    <property type="term" value="F:cobalt ion binding"/>
    <property type="evidence" value="ECO:0007669"/>
    <property type="project" value="InterPro"/>
</dbReference>
<dbReference type="GO" id="GO:0009085">
    <property type="term" value="P:lysine biosynthetic process"/>
    <property type="evidence" value="ECO:0007669"/>
    <property type="project" value="UniProtKB-KW"/>
</dbReference>
<dbReference type="Proteomes" id="UP000005096">
    <property type="component" value="Chromosome"/>
</dbReference>
<dbReference type="RefSeq" id="WP_006300080.1">
    <property type="nucleotide sequence ID" value="NZ_CM001022.1"/>
</dbReference>
<dbReference type="GO" id="GO:0016811">
    <property type="term" value="F:hydrolase activity, acting on carbon-nitrogen (but not peptide) bonds, in linear amides"/>
    <property type="evidence" value="ECO:0007669"/>
    <property type="project" value="InterPro"/>
</dbReference>
<evidence type="ECO:0000256" key="2">
    <source>
        <dbReference type="ARBA" id="ARBA00022605"/>
    </source>
</evidence>
<name>E3CZZ4_9BACT</name>
<dbReference type="InterPro" id="IPR001261">
    <property type="entry name" value="ArgE/DapE_CS"/>
</dbReference>
<dbReference type="STRING" id="584708.Apau_0492"/>
<evidence type="ECO:0000313" key="9">
    <source>
        <dbReference type="Proteomes" id="UP000005096"/>
    </source>
</evidence>
<dbReference type="InterPro" id="IPR002933">
    <property type="entry name" value="Peptidase_M20"/>
</dbReference>
<dbReference type="Gene3D" id="3.40.630.10">
    <property type="entry name" value="Zn peptidases"/>
    <property type="match status" value="2"/>
</dbReference>
<keyword evidence="2" id="KW-0028">Amino-acid biosynthesis</keyword>
<dbReference type="InterPro" id="IPR050072">
    <property type="entry name" value="Peptidase_M20A"/>
</dbReference>
<keyword evidence="6" id="KW-0457">Lysine biosynthesis</keyword>